<evidence type="ECO:0000313" key="4">
    <source>
        <dbReference type="Proteomes" id="UP000507470"/>
    </source>
</evidence>
<sequence>MVKTYRNGVTMICESLYVIILFGFIESYTAIRQLSGVYQNSFDEKYEDVNAVSIHSEISLLDCFVRCSNEQKCLTIFYNRITKICILHSDPFTYTAMSKTGVGWRSYMTKDEYGLCPNSFFYYRQLHMCYNFNPPISSSVAEISGACDNTNQELLRIDCEEKHDYVKMVSGKVVKTQIIDNTNHFHGLRCSFGGFNEKEKIDLNRDFCFTANIGKFYPTGICIQGTNTIDVNNKWTFFDGTPMTYFKWIPGEPNGSGYIRIDRSKGFGWVVPPIPNWWTCTYMCEIRMI</sequence>
<dbReference type="EMBL" id="CACVKT020007142">
    <property type="protein sequence ID" value="CAC5405865.1"/>
    <property type="molecule type" value="Genomic_DNA"/>
</dbReference>
<evidence type="ECO:0000313" key="3">
    <source>
        <dbReference type="EMBL" id="CAC5405865.1"/>
    </source>
</evidence>
<feature type="domain" description="Apple" evidence="2">
    <location>
        <begin position="44"/>
        <end position="90"/>
    </location>
</feature>
<keyword evidence="1" id="KW-0472">Membrane</keyword>
<proteinExistence type="predicted"/>
<dbReference type="SUPFAM" id="SSF56436">
    <property type="entry name" value="C-type lectin-like"/>
    <property type="match status" value="1"/>
</dbReference>
<evidence type="ECO:0000259" key="2">
    <source>
        <dbReference type="Pfam" id="PF00024"/>
    </source>
</evidence>
<dbReference type="InterPro" id="IPR003609">
    <property type="entry name" value="Pan_app"/>
</dbReference>
<protein>
    <recommendedName>
        <fullName evidence="2">Apple domain-containing protein</fullName>
    </recommendedName>
</protein>
<name>A0A6J8DCT5_MYTCO</name>
<accession>A0A6J8DCT5</accession>
<dbReference type="InterPro" id="IPR016187">
    <property type="entry name" value="CTDL_fold"/>
</dbReference>
<evidence type="ECO:0000256" key="1">
    <source>
        <dbReference type="SAM" id="Phobius"/>
    </source>
</evidence>
<dbReference type="InterPro" id="IPR016186">
    <property type="entry name" value="C-type_lectin-like/link_sf"/>
</dbReference>
<dbReference type="Pfam" id="PF00024">
    <property type="entry name" value="PAN_1"/>
    <property type="match status" value="1"/>
</dbReference>
<feature type="transmembrane region" description="Helical" evidence="1">
    <location>
        <begin position="12"/>
        <end position="31"/>
    </location>
</feature>
<organism evidence="3 4">
    <name type="scientific">Mytilus coruscus</name>
    <name type="common">Sea mussel</name>
    <dbReference type="NCBI Taxonomy" id="42192"/>
    <lineage>
        <taxon>Eukaryota</taxon>
        <taxon>Metazoa</taxon>
        <taxon>Spiralia</taxon>
        <taxon>Lophotrochozoa</taxon>
        <taxon>Mollusca</taxon>
        <taxon>Bivalvia</taxon>
        <taxon>Autobranchia</taxon>
        <taxon>Pteriomorphia</taxon>
        <taxon>Mytilida</taxon>
        <taxon>Mytiloidea</taxon>
        <taxon>Mytilidae</taxon>
        <taxon>Mytilinae</taxon>
        <taxon>Mytilus</taxon>
    </lineage>
</organism>
<keyword evidence="4" id="KW-1185">Reference proteome</keyword>
<gene>
    <name evidence="3" type="ORF">MCOR_39510</name>
</gene>
<reference evidence="3 4" key="1">
    <citation type="submission" date="2020-06" db="EMBL/GenBank/DDBJ databases">
        <authorList>
            <person name="Li R."/>
            <person name="Bekaert M."/>
        </authorList>
    </citation>
    <scope>NUCLEOTIDE SEQUENCE [LARGE SCALE GENOMIC DNA]</scope>
    <source>
        <strain evidence="4">wild</strain>
    </source>
</reference>
<keyword evidence="1" id="KW-0812">Transmembrane</keyword>
<keyword evidence="1" id="KW-1133">Transmembrane helix</keyword>
<dbReference type="Gene3D" id="3.10.100.10">
    <property type="entry name" value="Mannose-Binding Protein A, subunit A"/>
    <property type="match status" value="1"/>
</dbReference>
<dbReference type="AlphaFoldDB" id="A0A6J8DCT5"/>
<dbReference type="Proteomes" id="UP000507470">
    <property type="component" value="Unassembled WGS sequence"/>
</dbReference>
<dbReference type="OrthoDB" id="6119385at2759"/>